<evidence type="ECO:0000256" key="1">
    <source>
        <dbReference type="SAM" id="SignalP"/>
    </source>
</evidence>
<accession>A0A413DLF8</accession>
<evidence type="ECO:0008006" key="4">
    <source>
        <dbReference type="Google" id="ProtNLM"/>
    </source>
</evidence>
<reference evidence="2 3" key="1">
    <citation type="submission" date="2018-08" db="EMBL/GenBank/DDBJ databases">
        <title>A genome reference for cultivated species of the human gut microbiota.</title>
        <authorList>
            <person name="Zou Y."/>
            <person name="Xue W."/>
            <person name="Luo G."/>
        </authorList>
    </citation>
    <scope>NUCLEOTIDE SEQUENCE [LARGE SCALE GENOMIC DNA]</scope>
    <source>
        <strain evidence="2 3">AF06-19</strain>
    </source>
</reference>
<evidence type="ECO:0000313" key="3">
    <source>
        <dbReference type="Proteomes" id="UP000283683"/>
    </source>
</evidence>
<organism evidence="2 3">
    <name type="scientific">Agathobacter rectalis</name>
    <dbReference type="NCBI Taxonomy" id="39491"/>
    <lineage>
        <taxon>Bacteria</taxon>
        <taxon>Bacillati</taxon>
        <taxon>Bacillota</taxon>
        <taxon>Clostridia</taxon>
        <taxon>Lachnospirales</taxon>
        <taxon>Lachnospiraceae</taxon>
        <taxon>Agathobacter</taxon>
    </lineage>
</organism>
<sequence>MQRRRKGKFIMKKAISVLMVAACMLCMVTACEKKDKKENDTSAVQATETDCTAAELVTTEPEGEITISEMIDQRIKEEGKIMIYRMHFGPSKTPLEITEDLNVNIISYDGKELIDYGNSSNRRGETRLGDIIHNKVDYSTYNIGAYGGNWKRHRYVSGGDEKYVEEEGYVQREITTDDSGNNAQLETLYSYSKGTLYTREEGSEVWNQTEKNDNLPVVAFGTFERIKLDGKTYMTFCVRDNLDLIEYYIIPDNKFTENKTVVYDTPGTEGTTVNTVDYLKKYQAVPQEELEQMIVFPGSKKAESSQAAD</sequence>
<feature type="chain" id="PRO_5019322391" description="DUF4362 domain-containing protein" evidence="1">
    <location>
        <begin position="31"/>
        <end position="309"/>
    </location>
</feature>
<keyword evidence="1" id="KW-0732">Signal</keyword>
<feature type="signal peptide" evidence="1">
    <location>
        <begin position="1"/>
        <end position="30"/>
    </location>
</feature>
<dbReference type="PROSITE" id="PS51257">
    <property type="entry name" value="PROKAR_LIPOPROTEIN"/>
    <property type="match status" value="1"/>
</dbReference>
<gene>
    <name evidence="2" type="ORF">DWV45_08625</name>
</gene>
<evidence type="ECO:0000313" key="2">
    <source>
        <dbReference type="EMBL" id="RGW87042.1"/>
    </source>
</evidence>
<name>A0A413DLF8_9FIRM</name>
<dbReference type="AlphaFoldDB" id="A0A413DLF8"/>
<protein>
    <recommendedName>
        <fullName evidence="4">DUF4362 domain-containing protein</fullName>
    </recommendedName>
</protein>
<comment type="caution">
    <text evidence="2">The sequence shown here is derived from an EMBL/GenBank/DDBJ whole genome shotgun (WGS) entry which is preliminary data.</text>
</comment>
<proteinExistence type="predicted"/>
<dbReference type="EMBL" id="QSAZ01000007">
    <property type="protein sequence ID" value="RGW87042.1"/>
    <property type="molecule type" value="Genomic_DNA"/>
</dbReference>
<dbReference type="Proteomes" id="UP000283683">
    <property type="component" value="Unassembled WGS sequence"/>
</dbReference>